<name>A0A9W9XWW9_9EURO</name>
<keyword evidence="3" id="KW-1185">Reference proteome</keyword>
<gene>
    <name evidence="2" type="ORF">N7463_007768</name>
</gene>
<evidence type="ECO:0000256" key="1">
    <source>
        <dbReference type="SAM" id="MobiDB-lite"/>
    </source>
</evidence>
<sequence length="60" mass="6640">MAGSPSHKRQKDHDQAGRKHLYGCGEVQSSDDGMADRPRTDPKYVHGYGFEGVGFLLFTT</sequence>
<reference evidence="2" key="2">
    <citation type="journal article" date="2023" name="IMA Fungus">
        <title>Comparative genomic study of the Penicillium genus elucidates a diverse pangenome and 15 lateral gene transfer events.</title>
        <authorList>
            <person name="Petersen C."/>
            <person name="Sorensen T."/>
            <person name="Nielsen M.R."/>
            <person name="Sondergaard T.E."/>
            <person name="Sorensen J.L."/>
            <person name="Fitzpatrick D.A."/>
            <person name="Frisvad J.C."/>
            <person name="Nielsen K.L."/>
        </authorList>
    </citation>
    <scope>NUCLEOTIDE SEQUENCE</scope>
    <source>
        <strain evidence="2">IBT 29495</strain>
    </source>
</reference>
<accession>A0A9W9XWW9</accession>
<evidence type="ECO:0000313" key="2">
    <source>
        <dbReference type="EMBL" id="KAJ5504894.1"/>
    </source>
</evidence>
<organism evidence="2 3">
    <name type="scientific">Penicillium fimorum</name>
    <dbReference type="NCBI Taxonomy" id="1882269"/>
    <lineage>
        <taxon>Eukaryota</taxon>
        <taxon>Fungi</taxon>
        <taxon>Dikarya</taxon>
        <taxon>Ascomycota</taxon>
        <taxon>Pezizomycotina</taxon>
        <taxon>Eurotiomycetes</taxon>
        <taxon>Eurotiomycetidae</taxon>
        <taxon>Eurotiales</taxon>
        <taxon>Aspergillaceae</taxon>
        <taxon>Penicillium</taxon>
    </lineage>
</organism>
<feature type="compositionally biased region" description="Basic residues" evidence="1">
    <location>
        <begin position="1"/>
        <end position="10"/>
    </location>
</feature>
<feature type="region of interest" description="Disordered" evidence="1">
    <location>
        <begin position="1"/>
        <end position="38"/>
    </location>
</feature>
<protein>
    <submittedName>
        <fullName evidence="2">Uncharacterized protein</fullName>
    </submittedName>
</protein>
<dbReference type="EMBL" id="JAPWDS010000003">
    <property type="protein sequence ID" value="KAJ5504894.1"/>
    <property type="molecule type" value="Genomic_DNA"/>
</dbReference>
<comment type="caution">
    <text evidence="2">The sequence shown here is derived from an EMBL/GenBank/DDBJ whole genome shotgun (WGS) entry which is preliminary data.</text>
</comment>
<evidence type="ECO:0000313" key="3">
    <source>
        <dbReference type="Proteomes" id="UP001149954"/>
    </source>
</evidence>
<reference evidence="2" key="1">
    <citation type="submission" date="2022-12" db="EMBL/GenBank/DDBJ databases">
        <authorList>
            <person name="Petersen C."/>
        </authorList>
    </citation>
    <scope>NUCLEOTIDE SEQUENCE</scope>
    <source>
        <strain evidence="2">IBT 29495</strain>
    </source>
</reference>
<proteinExistence type="predicted"/>
<dbReference type="AlphaFoldDB" id="A0A9W9XWW9"/>
<dbReference type="Proteomes" id="UP001149954">
    <property type="component" value="Unassembled WGS sequence"/>
</dbReference>